<feature type="transmembrane region" description="Helical" evidence="7">
    <location>
        <begin position="236"/>
        <end position="258"/>
    </location>
</feature>
<dbReference type="SUPFAM" id="SSF47979">
    <property type="entry name" value="Iron-dependent repressor protein, dimerization domain"/>
    <property type="match status" value="1"/>
</dbReference>
<keyword evidence="6" id="KW-0813">Transport</keyword>
<dbReference type="GO" id="GO:0010043">
    <property type="term" value="P:response to zinc ion"/>
    <property type="evidence" value="ECO:0007669"/>
    <property type="project" value="TreeGrafter"/>
</dbReference>
<dbReference type="KEGG" id="dgg:DGI_1223"/>
<keyword evidence="5 7" id="KW-0472">Membrane</keyword>
<dbReference type="STRING" id="1121448.DGI_1223"/>
<dbReference type="InterPro" id="IPR037294">
    <property type="entry name" value="ABC_BtuC-like"/>
</dbReference>
<dbReference type="SUPFAM" id="SSF81345">
    <property type="entry name" value="ABC transporter involved in vitamin B12 uptake, BtuC"/>
    <property type="match status" value="1"/>
</dbReference>
<dbReference type="GO" id="GO:0046983">
    <property type="term" value="F:protein dimerization activity"/>
    <property type="evidence" value="ECO:0007669"/>
    <property type="project" value="InterPro"/>
</dbReference>
<feature type="transmembrane region" description="Helical" evidence="7">
    <location>
        <begin position="20"/>
        <end position="40"/>
    </location>
</feature>
<evidence type="ECO:0000256" key="5">
    <source>
        <dbReference type="ARBA" id="ARBA00023136"/>
    </source>
</evidence>
<accession>T2GA97</accession>
<dbReference type="InterPro" id="IPR001367">
    <property type="entry name" value="Fe_dep_repressor"/>
</dbReference>
<evidence type="ECO:0000256" key="7">
    <source>
        <dbReference type="SAM" id="Phobius"/>
    </source>
</evidence>
<dbReference type="PATRIC" id="fig|1121448.10.peg.1216"/>
<dbReference type="eggNOG" id="COG1108">
    <property type="taxonomic scope" value="Bacteria"/>
</dbReference>
<keyword evidence="4 7" id="KW-1133">Transmembrane helix</keyword>
<proteinExistence type="inferred from homology"/>
<evidence type="ECO:0000256" key="3">
    <source>
        <dbReference type="ARBA" id="ARBA00022692"/>
    </source>
</evidence>
<dbReference type="HOGENOM" id="CLU_028808_0_2_7"/>
<dbReference type="Gene3D" id="1.10.3470.10">
    <property type="entry name" value="ABC transporter involved in vitamin B12 uptake, BtuC"/>
    <property type="match status" value="1"/>
</dbReference>
<dbReference type="PANTHER" id="PTHR30477:SF13">
    <property type="entry name" value="IRON TRANSPORT SYSTEM MEMBRANE PROTEIN HI_0360-RELATED"/>
    <property type="match status" value="1"/>
</dbReference>
<evidence type="ECO:0000256" key="4">
    <source>
        <dbReference type="ARBA" id="ARBA00022989"/>
    </source>
</evidence>
<dbReference type="InterPro" id="IPR036421">
    <property type="entry name" value="Fe_dep_repressor_sf"/>
</dbReference>
<dbReference type="Pfam" id="PF02742">
    <property type="entry name" value="Fe_dep_repr_C"/>
    <property type="match status" value="1"/>
</dbReference>
<evidence type="ECO:0000256" key="1">
    <source>
        <dbReference type="ARBA" id="ARBA00004141"/>
    </source>
</evidence>
<dbReference type="AlphaFoldDB" id="T2GA97"/>
<protein>
    <submittedName>
        <fullName evidence="9">Putative ABC-type Mn2+/Zn2+ transport system</fullName>
    </submittedName>
</protein>
<feature type="transmembrane region" description="Helical" evidence="7">
    <location>
        <begin position="108"/>
        <end position="130"/>
    </location>
</feature>
<gene>
    <name evidence="9" type="ORF">DGI_1223</name>
</gene>
<feature type="transmembrane region" description="Helical" evidence="7">
    <location>
        <begin position="52"/>
        <end position="71"/>
    </location>
</feature>
<dbReference type="Pfam" id="PF00950">
    <property type="entry name" value="ABC-3"/>
    <property type="match status" value="1"/>
</dbReference>
<dbReference type="PANTHER" id="PTHR30477">
    <property type="entry name" value="ABC-TRANSPORTER METAL-BINDING PROTEIN"/>
    <property type="match status" value="1"/>
</dbReference>
<dbReference type="InterPro" id="IPR036388">
    <property type="entry name" value="WH-like_DNA-bd_sf"/>
</dbReference>
<dbReference type="Gene3D" id="1.10.10.10">
    <property type="entry name" value="Winged helix-like DNA-binding domain superfamily/Winged helix DNA-binding domain"/>
    <property type="match status" value="1"/>
</dbReference>
<dbReference type="GO" id="GO:0043190">
    <property type="term" value="C:ATP-binding cassette (ABC) transporter complex"/>
    <property type="evidence" value="ECO:0007669"/>
    <property type="project" value="InterPro"/>
</dbReference>
<keyword evidence="3 6" id="KW-0812">Transmembrane</keyword>
<dbReference type="Proteomes" id="UP000016587">
    <property type="component" value="Chromosome"/>
</dbReference>
<name>T2GA97_MEGG1</name>
<sequence length="528" mass="56577">MDALTQLLLTPWQEGFFVKAMLGGCLIAMVSGVVGCLVVLRRMAFLGDALSHAMIAGVAGGYLFMKLLFGIEAHAPAMLVGSLIAAVLTVMCIGFVSRVARVKEDTAIGVMYTGVFAGGVVLVSVFKHAIHIDLMHFIMGDVLAIATADLWAAAIAASLVTAVIILFFRAFQITSFDPIMAAAIGFPVVLIDYTLTVCVSLVVVSAVSMVGVILVVGLLITPAATAYLLSDRLERMMVLAALFGVSSVVLGLYVSVWLDTAGGGAVMLVCTLQFLLVLVFAPRYGMLARRLRLARMVPQQLAEDILIELLKAEDAPSAPPHLTQDHLAAAIAAHPREQHVRAMPVRTALRRMAGQGLLLLDDGPMRLTEAGRAEATRIRRAHRLWESWLDHLGEPAEALHQKAQALEHVHAPEALDYLDDMLLHPDTDPHGEPIPRNPDRFTADARIPLSLLRPGDCGTVQCSGTACQAANLLPGVCVEVLPRLDGGRTWQVRLPDGSVRTFDHPQADAILLERVTLAEGCGCRGVSA</sequence>
<dbReference type="SMART" id="SM00529">
    <property type="entry name" value="HTH_DTXR"/>
    <property type="match status" value="1"/>
</dbReference>
<comment type="subcellular location">
    <subcellularLocation>
        <location evidence="6">Cell membrane</location>
        <topology evidence="6">Multi-pass membrane protein</topology>
    </subcellularLocation>
    <subcellularLocation>
        <location evidence="1">Membrane</location>
        <topology evidence="1">Multi-pass membrane protein</topology>
    </subcellularLocation>
</comment>
<dbReference type="GO" id="GO:0046914">
    <property type="term" value="F:transition metal ion binding"/>
    <property type="evidence" value="ECO:0007669"/>
    <property type="project" value="InterPro"/>
</dbReference>
<dbReference type="InterPro" id="IPR001626">
    <property type="entry name" value="ABC_TroCD"/>
</dbReference>
<dbReference type="EMBL" id="CP006585">
    <property type="protein sequence ID" value="AGW13079.1"/>
    <property type="molecule type" value="Genomic_DNA"/>
</dbReference>
<evidence type="ECO:0000313" key="9">
    <source>
        <dbReference type="EMBL" id="AGW13079.1"/>
    </source>
</evidence>
<reference evidence="10" key="2">
    <citation type="submission" date="2013-07" db="EMBL/GenBank/DDBJ databases">
        <authorList>
            <person name="Morais-Silva F.O."/>
            <person name="Rezende A.M."/>
            <person name="Pimentel C."/>
            <person name="Resende D.M."/>
            <person name="Santos C.I."/>
            <person name="Clemente C."/>
            <person name="de Oliveira L.M."/>
            <person name="da Silva S.M."/>
            <person name="Costa D.A."/>
            <person name="Varela-Raposo A."/>
            <person name="Horacio E.C.A."/>
            <person name="Matos M."/>
            <person name="Flores O."/>
            <person name="Ruiz J.C."/>
            <person name="Rodrigues-Pousada C."/>
        </authorList>
    </citation>
    <scope>NUCLEOTIDE SEQUENCE [LARGE SCALE GENOMIC DNA]</scope>
    <source>
        <strain evidence="10">ATCC 19364 / DSM 1382 / NCIMB 9332 / VKM B-1759</strain>
    </source>
</reference>
<evidence type="ECO:0000256" key="6">
    <source>
        <dbReference type="RuleBase" id="RU003943"/>
    </source>
</evidence>
<feature type="domain" description="Iron dependent repressor metal binding and dimerisation" evidence="8">
    <location>
        <begin position="368"/>
        <end position="436"/>
    </location>
</feature>
<feature type="transmembrane region" description="Helical" evidence="7">
    <location>
        <begin position="180"/>
        <end position="203"/>
    </location>
</feature>
<keyword evidence="10" id="KW-1185">Reference proteome</keyword>
<feature type="transmembrane region" description="Helical" evidence="7">
    <location>
        <begin position="150"/>
        <end position="168"/>
    </location>
</feature>
<organism evidence="9 10">
    <name type="scientific">Megalodesulfovibrio gigas (strain ATCC 19364 / DSM 1382 / NCIMB 9332 / VKM B-1759)</name>
    <name type="common">Desulfovibrio gigas</name>
    <dbReference type="NCBI Taxonomy" id="1121448"/>
    <lineage>
        <taxon>Bacteria</taxon>
        <taxon>Pseudomonadati</taxon>
        <taxon>Thermodesulfobacteriota</taxon>
        <taxon>Desulfovibrionia</taxon>
        <taxon>Desulfovibrionales</taxon>
        <taxon>Desulfovibrionaceae</taxon>
        <taxon>Megalodesulfovibrio</taxon>
    </lineage>
</organism>
<dbReference type="GO" id="GO:0055085">
    <property type="term" value="P:transmembrane transport"/>
    <property type="evidence" value="ECO:0007669"/>
    <property type="project" value="InterPro"/>
</dbReference>
<feature type="transmembrane region" description="Helical" evidence="7">
    <location>
        <begin position="209"/>
        <end position="229"/>
    </location>
</feature>
<dbReference type="eggNOG" id="COG1321">
    <property type="taxonomic scope" value="Bacteria"/>
</dbReference>
<reference evidence="9 10" key="1">
    <citation type="journal article" date="2013" name="J. Bacteriol.">
        <title>Roles of HynAB and Ech, the only two hydrogenases found in the model sulfate reducer Desulfovibrio gigas.</title>
        <authorList>
            <person name="Morais-Silva F.O."/>
            <person name="Santos C.I."/>
            <person name="Rodrigues R."/>
            <person name="Pereira I.A."/>
            <person name="Rodrigues-Pousada C."/>
        </authorList>
    </citation>
    <scope>NUCLEOTIDE SEQUENCE [LARGE SCALE GENOMIC DNA]</scope>
    <source>
        <strain evidence="10">ATCC 19364 / DSM 1382 / NCIMB 9332 / VKM B-1759</strain>
    </source>
</reference>
<dbReference type="GO" id="GO:0003700">
    <property type="term" value="F:DNA-binding transcription factor activity"/>
    <property type="evidence" value="ECO:0007669"/>
    <property type="project" value="InterPro"/>
</dbReference>
<comment type="similarity">
    <text evidence="2 6">Belongs to the ABC-3 integral membrane protein family.</text>
</comment>
<feature type="transmembrane region" description="Helical" evidence="7">
    <location>
        <begin position="77"/>
        <end position="96"/>
    </location>
</feature>
<dbReference type="InterPro" id="IPR022689">
    <property type="entry name" value="Iron_dep_repressor"/>
</dbReference>
<evidence type="ECO:0000259" key="8">
    <source>
        <dbReference type="Pfam" id="PF02742"/>
    </source>
</evidence>
<evidence type="ECO:0000313" key="10">
    <source>
        <dbReference type="Proteomes" id="UP000016587"/>
    </source>
</evidence>
<dbReference type="CDD" id="cd06550">
    <property type="entry name" value="TM_ABC_iron-siderophores_like"/>
    <property type="match status" value="1"/>
</dbReference>
<evidence type="ECO:0000256" key="2">
    <source>
        <dbReference type="ARBA" id="ARBA00008034"/>
    </source>
</evidence>
<dbReference type="OrthoDB" id="9791355at2"/>
<feature type="transmembrane region" description="Helical" evidence="7">
    <location>
        <begin position="264"/>
        <end position="286"/>
    </location>
</feature>